<feature type="region of interest" description="Disordered" evidence="1">
    <location>
        <begin position="23"/>
        <end position="49"/>
    </location>
</feature>
<feature type="non-terminal residue" evidence="2">
    <location>
        <position position="1"/>
    </location>
</feature>
<gene>
    <name evidence="2" type="ORF">Ddye_011790</name>
</gene>
<reference evidence="2" key="1">
    <citation type="journal article" date="2023" name="Plant J.">
        <title>Genome sequences and population genomics provide insights into the demographic history, inbreeding, and mutation load of two 'living fossil' tree species of Dipteronia.</title>
        <authorList>
            <person name="Feng Y."/>
            <person name="Comes H.P."/>
            <person name="Chen J."/>
            <person name="Zhu S."/>
            <person name="Lu R."/>
            <person name="Zhang X."/>
            <person name="Li P."/>
            <person name="Qiu J."/>
            <person name="Olsen K.M."/>
            <person name="Qiu Y."/>
        </authorList>
    </citation>
    <scope>NUCLEOTIDE SEQUENCE</scope>
    <source>
        <strain evidence="2">KIB01</strain>
    </source>
</reference>
<dbReference type="AlphaFoldDB" id="A0AAD9X333"/>
<evidence type="ECO:0000313" key="2">
    <source>
        <dbReference type="EMBL" id="KAK2651934.1"/>
    </source>
</evidence>
<accession>A0AAD9X333</accession>
<protein>
    <submittedName>
        <fullName evidence="2">Uncharacterized protein</fullName>
    </submittedName>
</protein>
<feature type="compositionally biased region" description="Low complexity" evidence="1">
    <location>
        <begin position="23"/>
        <end position="37"/>
    </location>
</feature>
<evidence type="ECO:0000256" key="1">
    <source>
        <dbReference type="SAM" id="MobiDB-lite"/>
    </source>
</evidence>
<keyword evidence="3" id="KW-1185">Reference proteome</keyword>
<organism evidence="2 3">
    <name type="scientific">Dipteronia dyeriana</name>
    <dbReference type="NCBI Taxonomy" id="168575"/>
    <lineage>
        <taxon>Eukaryota</taxon>
        <taxon>Viridiplantae</taxon>
        <taxon>Streptophyta</taxon>
        <taxon>Embryophyta</taxon>
        <taxon>Tracheophyta</taxon>
        <taxon>Spermatophyta</taxon>
        <taxon>Magnoliopsida</taxon>
        <taxon>eudicotyledons</taxon>
        <taxon>Gunneridae</taxon>
        <taxon>Pentapetalae</taxon>
        <taxon>rosids</taxon>
        <taxon>malvids</taxon>
        <taxon>Sapindales</taxon>
        <taxon>Sapindaceae</taxon>
        <taxon>Hippocastanoideae</taxon>
        <taxon>Acereae</taxon>
        <taxon>Dipteronia</taxon>
    </lineage>
</organism>
<name>A0AAD9X333_9ROSI</name>
<dbReference type="EMBL" id="JANJYI010000004">
    <property type="protein sequence ID" value="KAK2651934.1"/>
    <property type="molecule type" value="Genomic_DNA"/>
</dbReference>
<sequence length="49" mass="5146">YSFPPPGYGYGYGQQPTAQPYTAPSACYSSSPSAPGADPYNNPFLSLLP</sequence>
<comment type="caution">
    <text evidence="2">The sequence shown here is derived from an EMBL/GenBank/DDBJ whole genome shotgun (WGS) entry which is preliminary data.</text>
</comment>
<evidence type="ECO:0000313" key="3">
    <source>
        <dbReference type="Proteomes" id="UP001280121"/>
    </source>
</evidence>
<proteinExistence type="predicted"/>
<dbReference type="Proteomes" id="UP001280121">
    <property type="component" value="Unassembled WGS sequence"/>
</dbReference>